<protein>
    <recommendedName>
        <fullName evidence="4">KEOPS complex Pcc1-like subunit</fullName>
    </recommendedName>
</protein>
<feature type="compositionally biased region" description="Basic and acidic residues" evidence="1">
    <location>
        <begin position="1"/>
        <end position="43"/>
    </location>
</feature>
<reference evidence="2 3" key="1">
    <citation type="submission" date="2022-06" db="EMBL/GenBank/DDBJ databases">
        <title>Halogeometricum sp. a new haloarchaeum isolate from saline soil.</title>
        <authorList>
            <person name="Strakova D."/>
            <person name="Galisteo C."/>
            <person name="Sanchez-Porro C."/>
            <person name="Ventosa A."/>
        </authorList>
    </citation>
    <scope>NUCLEOTIDE SEQUENCE [LARGE SCALE GENOMIC DNA]</scope>
    <source>
        <strain evidence="2 3">S1BR25-6</strain>
    </source>
</reference>
<evidence type="ECO:0000256" key="1">
    <source>
        <dbReference type="SAM" id="MobiDB-lite"/>
    </source>
</evidence>
<evidence type="ECO:0000313" key="3">
    <source>
        <dbReference type="Proteomes" id="UP001257060"/>
    </source>
</evidence>
<dbReference type="Proteomes" id="UP001257060">
    <property type="component" value="Unassembled WGS sequence"/>
</dbReference>
<keyword evidence="3" id="KW-1185">Reference proteome</keyword>
<dbReference type="NCBIfam" id="NF011470">
    <property type="entry name" value="PRK14887.1"/>
    <property type="match status" value="1"/>
</dbReference>
<dbReference type="EMBL" id="JAMQOP010000001">
    <property type="protein sequence ID" value="MDS0298468.1"/>
    <property type="molecule type" value="Genomic_DNA"/>
</dbReference>
<feature type="region of interest" description="Disordered" evidence="1">
    <location>
        <begin position="1"/>
        <end position="63"/>
    </location>
</feature>
<accession>A0ABU2GDW0</accession>
<gene>
    <name evidence="2" type="ORF">NDI76_06915</name>
</gene>
<proteinExistence type="predicted"/>
<comment type="caution">
    <text evidence="2">The sequence shown here is derived from an EMBL/GenBank/DDBJ whole genome shotgun (WGS) entry which is preliminary data.</text>
</comment>
<evidence type="ECO:0008006" key="4">
    <source>
        <dbReference type="Google" id="ProtNLM"/>
    </source>
</evidence>
<dbReference type="RefSeq" id="WP_310923272.1">
    <property type="nucleotide sequence ID" value="NZ_JAMQOP010000001.1"/>
</dbReference>
<name>A0ABU2GDW0_9EURY</name>
<sequence>MTDEPERGRDRERERERQRERPTSDRTDGRTTDGPDSEDRVPADDPSSARTARLRTTHADADRVAASLRPDNTDSMSMAVDGDTLVTTVERETTGGLQSTVDDTVVNLTVADAVIDTATNNL</sequence>
<organism evidence="2 3">
    <name type="scientific">Halogeometricum salsisoli</name>
    <dbReference type="NCBI Taxonomy" id="2950536"/>
    <lineage>
        <taxon>Archaea</taxon>
        <taxon>Methanobacteriati</taxon>
        <taxon>Methanobacteriota</taxon>
        <taxon>Stenosarchaea group</taxon>
        <taxon>Halobacteria</taxon>
        <taxon>Halobacteriales</taxon>
        <taxon>Haloferacaceae</taxon>
        <taxon>Halogeometricum</taxon>
    </lineage>
</organism>
<evidence type="ECO:0000313" key="2">
    <source>
        <dbReference type="EMBL" id="MDS0298468.1"/>
    </source>
</evidence>